<dbReference type="EMBL" id="SMKP01000065">
    <property type="protein sequence ID" value="TDD18846.1"/>
    <property type="molecule type" value="Genomic_DNA"/>
</dbReference>
<evidence type="ECO:0000256" key="1">
    <source>
        <dbReference type="SAM" id="MobiDB-lite"/>
    </source>
</evidence>
<dbReference type="OrthoDB" id="3398813at2"/>
<reference evidence="2 3" key="1">
    <citation type="submission" date="2019-03" db="EMBL/GenBank/DDBJ databases">
        <title>Draft genome sequences of novel Actinobacteria.</title>
        <authorList>
            <person name="Sahin N."/>
            <person name="Ay H."/>
            <person name="Saygin H."/>
        </authorList>
    </citation>
    <scope>NUCLEOTIDE SEQUENCE [LARGE SCALE GENOMIC DNA]</scope>
    <source>
        <strain evidence="2 3">KC712</strain>
    </source>
</reference>
<proteinExistence type="predicted"/>
<accession>A0A4V2YED2</accession>
<feature type="region of interest" description="Disordered" evidence="1">
    <location>
        <begin position="1"/>
        <end position="29"/>
    </location>
</feature>
<dbReference type="AlphaFoldDB" id="A0A4V2YED2"/>
<keyword evidence="3" id="KW-1185">Reference proteome</keyword>
<evidence type="ECO:0000313" key="3">
    <source>
        <dbReference type="Proteomes" id="UP000294543"/>
    </source>
</evidence>
<evidence type="ECO:0008006" key="4">
    <source>
        <dbReference type="Google" id="ProtNLM"/>
    </source>
</evidence>
<evidence type="ECO:0000313" key="2">
    <source>
        <dbReference type="EMBL" id="TDD18846.1"/>
    </source>
</evidence>
<feature type="compositionally biased region" description="Basic and acidic residues" evidence="1">
    <location>
        <begin position="9"/>
        <end position="25"/>
    </location>
</feature>
<protein>
    <recommendedName>
        <fullName evidence="4">DUF1440 domain-containing protein</fullName>
    </recommendedName>
</protein>
<organism evidence="2 3">
    <name type="scientific">Nonomuraea diastatica</name>
    <dbReference type="NCBI Taxonomy" id="1848329"/>
    <lineage>
        <taxon>Bacteria</taxon>
        <taxon>Bacillati</taxon>
        <taxon>Actinomycetota</taxon>
        <taxon>Actinomycetes</taxon>
        <taxon>Streptosporangiales</taxon>
        <taxon>Streptosporangiaceae</taxon>
        <taxon>Nonomuraea</taxon>
    </lineage>
</organism>
<gene>
    <name evidence="2" type="ORF">E1294_22830</name>
</gene>
<dbReference type="Proteomes" id="UP000294543">
    <property type="component" value="Unassembled WGS sequence"/>
</dbReference>
<dbReference type="RefSeq" id="WP_132511288.1">
    <property type="nucleotide sequence ID" value="NZ_SMKP01000065.1"/>
</dbReference>
<name>A0A4V2YED2_9ACTN</name>
<comment type="caution">
    <text evidence="2">The sequence shown here is derived from an EMBL/GenBank/DDBJ whole genome shotgun (WGS) entry which is preliminary data.</text>
</comment>
<sequence>MTQTLPARPDLRTGAELQRPPEPRRRPVRRAAARGAIASMAMSGIRQFTTALGLVAKTPPESVIERTAPRMFHQVPVERRPALVEVVHWTYGAAGGAIFGLLPRAVRCRKWAGPVYGVLIWAAFETAIAPTLGLPRREGTAVERITLMADHLLYGTVVAASPWPHRDGPQT</sequence>